<evidence type="ECO:0000313" key="1">
    <source>
        <dbReference type="EMBL" id="TVY33026.1"/>
    </source>
</evidence>
<protein>
    <submittedName>
        <fullName evidence="1">Uncharacterized protein</fullName>
    </submittedName>
</protein>
<dbReference type="AlphaFoldDB" id="A0A8H8RGN5"/>
<proteinExistence type="predicted"/>
<dbReference type="EMBL" id="QGMI01001500">
    <property type="protein sequence ID" value="TVY33026.1"/>
    <property type="molecule type" value="Genomic_DNA"/>
</dbReference>
<name>A0A8H8RGN5_9HELO</name>
<reference evidence="1 2" key="1">
    <citation type="submission" date="2018-05" db="EMBL/GenBank/DDBJ databases">
        <title>Genome sequencing and assembly of the regulated plant pathogen Lachnellula willkommii and related sister species for the development of diagnostic species identification markers.</title>
        <authorList>
            <person name="Giroux E."/>
            <person name="Bilodeau G."/>
        </authorList>
    </citation>
    <scope>NUCLEOTIDE SEQUENCE [LARGE SCALE GENOMIC DNA]</scope>
    <source>
        <strain evidence="1 2">CBS 160.35</strain>
    </source>
</reference>
<accession>A0A8H8RGN5</accession>
<keyword evidence="2" id="KW-1185">Reference proteome</keyword>
<gene>
    <name evidence="1" type="ORF">LOCC1_G008402</name>
</gene>
<comment type="caution">
    <text evidence="1">The sequence shown here is derived from an EMBL/GenBank/DDBJ whole genome shotgun (WGS) entry which is preliminary data.</text>
</comment>
<sequence>MSASMSTTEQSMKISMDTLHATHLSAFKRTLGGILSTMLAERTFAQIIDGLPTRDDGGYFPTYSKEIRDNAISSPEAMEAARGVGEYFSTNTILVDAKLAQAYQDARSGSDEFYLRLLEMLAIACHDIAARVYVDTQPGLRREGQSLEERLAALEGRPTDLMHEDYCDSQQYPNGVADVVGYWAEYHLFGGVCKRAFLHPVGGFRIFHLSNSQIEQFIAYVQRFAEASEDTHIQPPFPFSAEKYTYRVDPFDAMALNIYRDRYERVIQRDRPARCVQRLADFPELQDAVVQINRDGSGQ</sequence>
<evidence type="ECO:0000313" key="2">
    <source>
        <dbReference type="Proteomes" id="UP000443090"/>
    </source>
</evidence>
<organism evidence="1 2">
    <name type="scientific">Lachnellula occidentalis</name>
    <dbReference type="NCBI Taxonomy" id="215460"/>
    <lineage>
        <taxon>Eukaryota</taxon>
        <taxon>Fungi</taxon>
        <taxon>Dikarya</taxon>
        <taxon>Ascomycota</taxon>
        <taxon>Pezizomycotina</taxon>
        <taxon>Leotiomycetes</taxon>
        <taxon>Helotiales</taxon>
        <taxon>Lachnaceae</taxon>
        <taxon>Lachnellula</taxon>
    </lineage>
</organism>
<dbReference type="Proteomes" id="UP000443090">
    <property type="component" value="Unassembled WGS sequence"/>
</dbReference>
<dbReference type="OrthoDB" id="5346581at2759"/>